<name>A0A502HFJ7_9BACT</name>
<dbReference type="Gene3D" id="2.60.40.710">
    <property type="entry name" value="Endoglucanase-like"/>
    <property type="match status" value="2"/>
</dbReference>
<dbReference type="Gene3D" id="2.60.40.10">
    <property type="entry name" value="Immunoglobulins"/>
    <property type="match status" value="1"/>
</dbReference>
<feature type="signal peptide" evidence="1">
    <location>
        <begin position="1"/>
        <end position="31"/>
    </location>
</feature>
<dbReference type="InterPro" id="IPR036116">
    <property type="entry name" value="FN3_sf"/>
</dbReference>
<dbReference type="GO" id="GO:0030248">
    <property type="term" value="F:cellulose binding"/>
    <property type="evidence" value="ECO:0007669"/>
    <property type="project" value="InterPro"/>
</dbReference>
<evidence type="ECO:0000313" key="4">
    <source>
        <dbReference type="EMBL" id="TPG72018.1"/>
    </source>
</evidence>
<dbReference type="InterPro" id="IPR026444">
    <property type="entry name" value="Secre_tail"/>
</dbReference>
<evidence type="ECO:0000256" key="1">
    <source>
        <dbReference type="SAM" id="SignalP"/>
    </source>
</evidence>
<dbReference type="InterPro" id="IPR001956">
    <property type="entry name" value="CBM3"/>
</dbReference>
<protein>
    <submittedName>
        <fullName evidence="4">T9SS C-terminal target domain-containing protein</fullName>
    </submittedName>
</protein>
<dbReference type="InterPro" id="IPR008965">
    <property type="entry name" value="CBM2/CBM3_carb-bd_dom_sf"/>
</dbReference>
<comment type="caution">
    <text evidence="4">The sequence shown here is derived from an EMBL/GenBank/DDBJ whole genome shotgun (WGS) entry which is preliminary data.</text>
</comment>
<dbReference type="InterPro" id="IPR013783">
    <property type="entry name" value="Ig-like_fold"/>
</dbReference>
<keyword evidence="1" id="KW-0732">Signal</keyword>
<dbReference type="GO" id="GO:0005975">
    <property type="term" value="P:carbohydrate metabolic process"/>
    <property type="evidence" value="ECO:0007669"/>
    <property type="project" value="InterPro"/>
</dbReference>
<evidence type="ECO:0000259" key="2">
    <source>
        <dbReference type="PROSITE" id="PS50853"/>
    </source>
</evidence>
<dbReference type="NCBIfam" id="TIGR04183">
    <property type="entry name" value="Por_Secre_tail"/>
    <property type="match status" value="1"/>
</dbReference>
<gene>
    <name evidence="4" type="ORF">EAH73_01880</name>
</gene>
<dbReference type="Proteomes" id="UP000317646">
    <property type="component" value="Unassembled WGS sequence"/>
</dbReference>
<dbReference type="Pfam" id="PF00942">
    <property type="entry name" value="CBM_3"/>
    <property type="match status" value="2"/>
</dbReference>
<dbReference type="SMART" id="SM01067">
    <property type="entry name" value="CBM_3"/>
    <property type="match status" value="2"/>
</dbReference>
<keyword evidence="5" id="KW-1185">Reference proteome</keyword>
<dbReference type="SUPFAM" id="SSF49265">
    <property type="entry name" value="Fibronectin type III"/>
    <property type="match status" value="1"/>
</dbReference>
<dbReference type="SMART" id="SM00060">
    <property type="entry name" value="FN3"/>
    <property type="match status" value="2"/>
</dbReference>
<dbReference type="InterPro" id="IPR003961">
    <property type="entry name" value="FN3_dom"/>
</dbReference>
<feature type="chain" id="PRO_5021249668" evidence="1">
    <location>
        <begin position="32"/>
        <end position="1510"/>
    </location>
</feature>
<accession>A0A502HFJ7</accession>
<dbReference type="OrthoDB" id="602637at2"/>
<evidence type="ECO:0000313" key="5">
    <source>
        <dbReference type="Proteomes" id="UP000317646"/>
    </source>
</evidence>
<reference evidence="4 5" key="1">
    <citation type="journal article" date="2019" name="Environ. Microbiol.">
        <title>Species interactions and distinct microbial communities in high Arctic permafrost affected cryosols are associated with the CH4 and CO2 gas fluxes.</title>
        <authorList>
            <person name="Altshuler I."/>
            <person name="Hamel J."/>
            <person name="Turney S."/>
            <person name="Magnuson E."/>
            <person name="Levesque R."/>
            <person name="Greer C."/>
            <person name="Whyte L.G."/>
        </authorList>
    </citation>
    <scope>NUCLEOTIDE SEQUENCE [LARGE SCALE GENOMIC DNA]</scope>
    <source>
        <strain evidence="4 5">S9.2P</strain>
    </source>
</reference>
<evidence type="ECO:0000259" key="3">
    <source>
        <dbReference type="PROSITE" id="PS51172"/>
    </source>
</evidence>
<feature type="domain" description="Fibronectin type-III" evidence="2">
    <location>
        <begin position="569"/>
        <end position="667"/>
    </location>
</feature>
<dbReference type="PROSITE" id="PS51172">
    <property type="entry name" value="CBM3"/>
    <property type="match status" value="2"/>
</dbReference>
<sequence length="1510" mass="153151">MLLTSKFLRGLRRGLALAAAGALPLAAGAQALLPSAAPVTETFDGLGTAAAAAVPTGFRLSAEAVPTYGSAANYAATTVATTGNNFTAGGTYNFGAAAGSADRALGFLNSGSYTSPRHIMLAVQNTSGAVVQDLAVQFDIEKYRSGSRAYDWKFYVSTDGVTWTAQPAGDQNFPADANNTVYSYPPLSTTKQVALTGLNLAADATYYLRWSDVGSGGSTNGQGLALDNLVLTPTLGTGTGTPTASIATGTAAYGSPYCLTTSAGSASFAVAYAATGFAAGTTFKAQLSSAAGVFPANATEGIIGSGTASPLAATLPAGTPSGSGYRVRVVSDAPLTFGTDNGQNLTINLAPATNPVAVTPTTSQSVTTTGTGTALTVTAGAPSAFAWYYGTAAAGPYATALAGATSATYQVNGADFPAAGTYYVVAQATSACGAVVGLSAPVAVTVTAPVVVTKPTLTASLATLADFGSTASGAASASKSFTLSGANLTGPVTVTPAPGFEIRVGAQAFACCAIQVAPVDGAVNATVDVRFVPTAAQAYAASLTVQGPGVPALAVAASGTGVAPVYPASVSSVAVTALAPTTATAGGTVDADGGSAVTARGVVWSKTANPTLTATKTTDGAGSGTFASALTGLLPGTAYFVRAYATNAAGTAYGDELTFTTATIPLAAEPTASATLTASAVTSNSLQLTVAGGNGAKRLILAHLTTAVDAAPVDATTYTADPAFGAGAQIGTGNYVVYSGTGSGVTVTGLRAGNTYTFAVFEYNDNGTPFAENYRTATPGTLTQATTAASAALLLEENFAYPAGALLTDNDWTAHSGAGTNAVATVAPGLSYAGYGASGIGNAAAIVASGEDVSRGFAPVAPRTPVYASYLVNVASATTAGDYYFHLGPAPLSTNFRSRVFVRRNAATGKVQFGISGSAAATYGTTDYELNTTYLLVVKYTFDETGNLAQLFVNPSATAEPATADVSAAEAASTSPANIGTVALRQGANSPNLVVDGLRVGTSYQVVRGGPACTAPVITAPVVPVATAQAGLRGASVAFAATATGAPVLTYSILVNGTATAITSPYVFALGTTVVTATATNDCGTASLPFSVTVQSPMVVTVLHQNADYLPNDDTVRPNLDLVNNGPEAIPYQELTVRYWLTPEDFAPILTSVDYAQLGTSDVQMRYVPLAQPVQGAFGYVEYSFTSPNSLPAGGNSGQIRSRIYKETRTRFDQTDDYSYTYSRAYAPNDHLTVYRNGVLIGGVEPAPVAPVTSLQVLSQTQTTVRSTQTISTYLQLQNTGNQPVPYQDLAVRYWFTPESAAALKSSVDYAVLGSSNVKVTFGTSGTETYAEIRFNPALGSLAPLSTTGNVQYRLYKDDWSFFDQANDFSYLPFSLQFAANDHMTVYQQGRLVYAQEPAGAAGANAALANRGPQTAAEAPEVLAVAQAVRSYPNPFTGSTTLAFALAKDAAYQLDVYDGTGRLVQHLAAGQAAAGELVRTTWQAAGLAPGLYLARLRTGSTVQTLKLIKQ</sequence>
<dbReference type="RefSeq" id="WP_140464662.1">
    <property type="nucleotide sequence ID" value="NZ_RCYZ01000001.1"/>
</dbReference>
<feature type="domain" description="CBM3" evidence="3">
    <location>
        <begin position="1096"/>
        <end position="1247"/>
    </location>
</feature>
<dbReference type="EMBL" id="RCYZ01000001">
    <property type="protein sequence ID" value="TPG72018.1"/>
    <property type="molecule type" value="Genomic_DNA"/>
</dbReference>
<dbReference type="SUPFAM" id="SSF49384">
    <property type="entry name" value="Carbohydrate-binding domain"/>
    <property type="match status" value="2"/>
</dbReference>
<dbReference type="PROSITE" id="PS50853">
    <property type="entry name" value="FN3"/>
    <property type="match status" value="1"/>
</dbReference>
<organism evidence="4 5">
    <name type="scientific">Hymenobacter nivis</name>
    <dbReference type="NCBI Taxonomy" id="1850093"/>
    <lineage>
        <taxon>Bacteria</taxon>
        <taxon>Pseudomonadati</taxon>
        <taxon>Bacteroidota</taxon>
        <taxon>Cytophagia</taxon>
        <taxon>Cytophagales</taxon>
        <taxon>Hymenobacteraceae</taxon>
        <taxon>Hymenobacter</taxon>
    </lineage>
</organism>
<feature type="domain" description="CBM3" evidence="3">
    <location>
        <begin position="1251"/>
        <end position="1399"/>
    </location>
</feature>
<proteinExistence type="predicted"/>
<dbReference type="InterPro" id="IPR036966">
    <property type="entry name" value="CBM3_sf"/>
</dbReference>